<dbReference type="GO" id="GO:0046872">
    <property type="term" value="F:metal ion binding"/>
    <property type="evidence" value="ECO:0007669"/>
    <property type="project" value="UniProtKB-KW"/>
</dbReference>
<evidence type="ECO:0000313" key="7">
    <source>
        <dbReference type="Proteomes" id="UP000045706"/>
    </source>
</evidence>
<accession>A0A0G4LN75</accession>
<dbReference type="Proteomes" id="UP000045706">
    <property type="component" value="Unassembled WGS sequence"/>
</dbReference>
<comment type="similarity">
    <text evidence="1">Belongs to the indoleamine 2,3-dioxygenase family.</text>
</comment>
<keyword evidence="3 4" id="KW-0408">Iron</keyword>
<evidence type="ECO:0000256" key="3">
    <source>
        <dbReference type="ARBA" id="ARBA00023004"/>
    </source>
</evidence>
<dbReference type="Pfam" id="PF01231">
    <property type="entry name" value="IDO"/>
    <property type="match status" value="1"/>
</dbReference>
<evidence type="ECO:0000256" key="5">
    <source>
        <dbReference type="SAM" id="MobiDB-lite"/>
    </source>
</evidence>
<dbReference type="InterPro" id="IPR037217">
    <property type="entry name" value="Trp/Indoleamine_2_3_dOase-like"/>
</dbReference>
<dbReference type="PANTHER" id="PTHR28657">
    <property type="entry name" value="INDOLEAMINE 2,3-DIOXYGENASE"/>
    <property type="match status" value="1"/>
</dbReference>
<dbReference type="GO" id="GO:0034354">
    <property type="term" value="P:'de novo' NAD+ biosynthetic process from L-tryptophan"/>
    <property type="evidence" value="ECO:0007669"/>
    <property type="project" value="TreeGrafter"/>
</dbReference>
<evidence type="ECO:0000313" key="6">
    <source>
        <dbReference type="EMBL" id="CRK23145.1"/>
    </source>
</evidence>
<dbReference type="PANTHER" id="PTHR28657:SF10">
    <property type="entry name" value="INDOLEAMINE 2,3-DIOXYGENASE"/>
    <property type="match status" value="1"/>
</dbReference>
<feature type="compositionally biased region" description="Basic and acidic residues" evidence="5">
    <location>
        <begin position="422"/>
        <end position="436"/>
    </location>
</feature>
<dbReference type="GO" id="GO:0020037">
    <property type="term" value="F:heme binding"/>
    <property type="evidence" value="ECO:0007669"/>
    <property type="project" value="InterPro"/>
</dbReference>
<dbReference type="EMBL" id="CVQI01014335">
    <property type="protein sequence ID" value="CRK23145.1"/>
    <property type="molecule type" value="Genomic_DNA"/>
</dbReference>
<evidence type="ECO:0008006" key="8">
    <source>
        <dbReference type="Google" id="ProtNLM"/>
    </source>
</evidence>
<reference evidence="7" key="1">
    <citation type="submission" date="2015-05" db="EMBL/GenBank/DDBJ databases">
        <authorList>
            <person name="Fogelqvist Johan"/>
        </authorList>
    </citation>
    <scope>NUCLEOTIDE SEQUENCE [LARGE SCALE GENOMIC DNA]</scope>
</reference>
<dbReference type="AlphaFoldDB" id="A0A0G4LN75"/>
<sequence>MSPHAISPLREDAFTEQAYREFGITKNGFLPAEAPLSHLPSAYYAPWERVIHHLPELLSSRRFHDEVRKLPVLSTGQLSSEPEWRRAYVILSFFTHAWVWGGEKTEEVLPPAVSAPILRVAKHLELPPVATYAALNLWNFSSSSTDFTDLDKLESLHTFTGTRDEAWFYLVSVAMEAEGAHIVSSMLNGLDAIKSRDYDTITSSIESLTSSIRKTGALLERMYEACDPMCFFYKIRPFLAGSKNMAAAGLPNGVFYDEGNGKGSWQQLRGGSNGQSSLIQFLDVVLGVEHMSHGNFKPESNPKASKEPTFHQQVREYMPGPHRRFLEHVPLLGSIRELAMLPAQTTEQERLRDAYQAATQALTEFRNKHLQIVARYIVLPSKKAKGTATASKVDLASVSETTKDSKQLTGTGGTPLMPFLKQTRDETAQAGDLSRR</sequence>
<evidence type="ECO:0000256" key="4">
    <source>
        <dbReference type="PIRSR" id="PIRSR600898-1"/>
    </source>
</evidence>
<feature type="binding site" description="proximal binding residue" evidence="4">
    <location>
        <position position="369"/>
    </location>
    <ligand>
        <name>heme b</name>
        <dbReference type="ChEBI" id="CHEBI:60344"/>
    </ligand>
    <ligandPart>
        <name>Fe</name>
        <dbReference type="ChEBI" id="CHEBI:18248"/>
    </ligandPart>
</feature>
<dbReference type="Gene3D" id="1.20.58.480">
    <property type="match status" value="1"/>
</dbReference>
<keyword evidence="4" id="KW-0349">Heme</keyword>
<dbReference type="GO" id="GO:0005737">
    <property type="term" value="C:cytoplasm"/>
    <property type="evidence" value="ECO:0007669"/>
    <property type="project" value="TreeGrafter"/>
</dbReference>
<evidence type="ECO:0000256" key="1">
    <source>
        <dbReference type="ARBA" id="ARBA00007119"/>
    </source>
</evidence>
<dbReference type="GO" id="GO:0033754">
    <property type="term" value="F:indoleamine 2,3-dioxygenase activity"/>
    <property type="evidence" value="ECO:0007669"/>
    <property type="project" value="TreeGrafter"/>
</dbReference>
<feature type="region of interest" description="Disordered" evidence="5">
    <location>
        <begin position="388"/>
        <end position="436"/>
    </location>
</feature>
<dbReference type="GO" id="GO:0019441">
    <property type="term" value="P:L-tryptophan catabolic process to kynurenine"/>
    <property type="evidence" value="ECO:0007669"/>
    <property type="project" value="InterPro"/>
</dbReference>
<protein>
    <recommendedName>
        <fullName evidence="8">Indoleamine 2,3-dioxygenase</fullName>
    </recommendedName>
</protein>
<dbReference type="PROSITE" id="PS00876">
    <property type="entry name" value="IDO_1"/>
    <property type="match status" value="1"/>
</dbReference>
<dbReference type="SUPFAM" id="SSF140959">
    <property type="entry name" value="Indolic compounds 2,3-dioxygenase-like"/>
    <property type="match status" value="1"/>
</dbReference>
<keyword evidence="2 4" id="KW-0479">Metal-binding</keyword>
<organism evidence="6 7">
    <name type="scientific">Verticillium longisporum</name>
    <name type="common">Verticillium dahliae var. longisporum</name>
    <dbReference type="NCBI Taxonomy" id="100787"/>
    <lineage>
        <taxon>Eukaryota</taxon>
        <taxon>Fungi</taxon>
        <taxon>Dikarya</taxon>
        <taxon>Ascomycota</taxon>
        <taxon>Pezizomycotina</taxon>
        <taxon>Sordariomycetes</taxon>
        <taxon>Hypocreomycetidae</taxon>
        <taxon>Glomerellales</taxon>
        <taxon>Plectosphaerellaceae</taxon>
        <taxon>Verticillium</taxon>
    </lineage>
</organism>
<name>A0A0G4LN75_VERLO</name>
<dbReference type="InterPro" id="IPR000898">
    <property type="entry name" value="Indolamine_dOase"/>
</dbReference>
<gene>
    <name evidence="6" type="ORF">BN1723_012923</name>
</gene>
<proteinExistence type="inferred from homology"/>
<evidence type="ECO:0000256" key="2">
    <source>
        <dbReference type="ARBA" id="ARBA00022723"/>
    </source>
</evidence>